<gene>
    <name evidence="9" type="ORF">A3H78_02435</name>
</gene>
<dbReference type="CDD" id="cd00082">
    <property type="entry name" value="HisKA"/>
    <property type="match status" value="1"/>
</dbReference>
<feature type="domain" description="Histidine kinase" evidence="8">
    <location>
        <begin position="251"/>
        <end position="479"/>
    </location>
</feature>
<dbReference type="PANTHER" id="PTHR43711">
    <property type="entry name" value="TWO-COMPONENT HISTIDINE KINASE"/>
    <property type="match status" value="1"/>
</dbReference>
<dbReference type="InterPro" id="IPR003018">
    <property type="entry name" value="GAF"/>
</dbReference>
<sequence>MTGGDPQLQQVLQTLSNRAGAVQSDVENELAKVNREMYERNVELAIRNQTLSLLRKIYEIINTSLGLEETAKRLIETIVSELQFQGGAVVLADREKEHLRSISVFRREFDDKNTKIKEALQFLHGLSLPVTTKQNFIIDSFLTRRTRLTNSLNDILQPLVTEAQADKIQKLLEIATLVLYPIIFAGETFGVLVIALDKHVGDLSRAEREALHELIEVVAIAIDRAQLYSDLKDANVKLKDLDKLKDDFVSVASHELRTPMTAIKSYLWMALDGRGGVLTDKQKFYLDRAYNSTDRLIKLVNDMLNISRIESGRMTYDMEKTDLVKLINDVIGDVKPRADELGIIIECENTKIRKDENIPMVLADPDKIKEVLFNLIGNSLKFTPKSGSITISVEQKNTLVQCNVTDTGAGISKEDMEKLFQKFGLLTGSYTINKSDQQGTGLGLYITKSIVEAHSGSISVYSEGVGKGARFSFTLPIFTQESFDKHHEKQEGKEKIGLIHTAM</sequence>
<protein>
    <recommendedName>
        <fullName evidence="2">histidine kinase</fullName>
        <ecNumber evidence="2">2.7.13.3</ecNumber>
    </recommendedName>
</protein>
<dbReference type="PANTHER" id="PTHR43711:SF1">
    <property type="entry name" value="HISTIDINE KINASE 1"/>
    <property type="match status" value="1"/>
</dbReference>
<keyword evidence="7" id="KW-0472">Membrane</keyword>
<dbReference type="Gene3D" id="3.30.565.10">
    <property type="entry name" value="Histidine kinase-like ATPase, C-terminal domain"/>
    <property type="match status" value="1"/>
</dbReference>
<keyword evidence="4" id="KW-0808">Transferase</keyword>
<evidence type="ECO:0000259" key="8">
    <source>
        <dbReference type="PROSITE" id="PS50109"/>
    </source>
</evidence>
<evidence type="ECO:0000256" key="2">
    <source>
        <dbReference type="ARBA" id="ARBA00012438"/>
    </source>
</evidence>
<dbReference type="SMART" id="SM00065">
    <property type="entry name" value="GAF"/>
    <property type="match status" value="1"/>
</dbReference>
<dbReference type="InterPro" id="IPR036097">
    <property type="entry name" value="HisK_dim/P_sf"/>
</dbReference>
<name>A0A1F7JBF8_9BACT</name>
<dbReference type="Gene3D" id="3.30.450.40">
    <property type="match status" value="1"/>
</dbReference>
<dbReference type="FunFam" id="1.10.287.130:FF:000001">
    <property type="entry name" value="Two-component sensor histidine kinase"/>
    <property type="match status" value="1"/>
</dbReference>
<proteinExistence type="predicted"/>
<dbReference type="SUPFAM" id="SSF55874">
    <property type="entry name" value="ATPase domain of HSP90 chaperone/DNA topoisomerase II/histidine kinase"/>
    <property type="match status" value="1"/>
</dbReference>
<reference evidence="9 10" key="1">
    <citation type="journal article" date="2016" name="Nat. Commun.">
        <title>Thousands of microbial genomes shed light on interconnected biogeochemical processes in an aquifer system.</title>
        <authorList>
            <person name="Anantharaman K."/>
            <person name="Brown C.T."/>
            <person name="Hug L.A."/>
            <person name="Sharon I."/>
            <person name="Castelle C.J."/>
            <person name="Probst A.J."/>
            <person name="Thomas B.C."/>
            <person name="Singh A."/>
            <person name="Wilkins M.J."/>
            <person name="Karaoz U."/>
            <person name="Brodie E.L."/>
            <person name="Williams K.H."/>
            <person name="Hubbard S.S."/>
            <person name="Banfield J.F."/>
        </authorList>
    </citation>
    <scope>NUCLEOTIDE SEQUENCE [LARGE SCALE GENOMIC DNA]</scope>
</reference>
<keyword evidence="6" id="KW-0902">Two-component regulatory system</keyword>
<comment type="catalytic activity">
    <reaction evidence="1">
        <text>ATP + protein L-histidine = ADP + protein N-phospho-L-histidine.</text>
        <dbReference type="EC" id="2.7.13.3"/>
    </reaction>
</comment>
<dbReference type="SUPFAM" id="SSF47384">
    <property type="entry name" value="Homodimeric domain of signal transducing histidine kinase"/>
    <property type="match status" value="1"/>
</dbReference>
<dbReference type="EMBL" id="MGAV01000027">
    <property type="protein sequence ID" value="OGK52948.1"/>
    <property type="molecule type" value="Genomic_DNA"/>
</dbReference>
<dbReference type="InterPro" id="IPR036890">
    <property type="entry name" value="HATPase_C_sf"/>
</dbReference>
<evidence type="ECO:0000256" key="3">
    <source>
        <dbReference type="ARBA" id="ARBA00022553"/>
    </source>
</evidence>
<dbReference type="EC" id="2.7.13.3" evidence="2"/>
<evidence type="ECO:0000256" key="1">
    <source>
        <dbReference type="ARBA" id="ARBA00000085"/>
    </source>
</evidence>
<evidence type="ECO:0000256" key="5">
    <source>
        <dbReference type="ARBA" id="ARBA00022777"/>
    </source>
</evidence>
<keyword evidence="3" id="KW-0597">Phosphoprotein</keyword>
<dbReference type="InterPro" id="IPR050736">
    <property type="entry name" value="Sensor_HK_Regulatory"/>
</dbReference>
<accession>A0A1F7JBF8</accession>
<dbReference type="InterPro" id="IPR003661">
    <property type="entry name" value="HisK_dim/P_dom"/>
</dbReference>
<comment type="caution">
    <text evidence="9">The sequence shown here is derived from an EMBL/GenBank/DDBJ whole genome shotgun (WGS) entry which is preliminary data.</text>
</comment>
<evidence type="ECO:0000313" key="10">
    <source>
        <dbReference type="Proteomes" id="UP000177418"/>
    </source>
</evidence>
<evidence type="ECO:0000313" key="9">
    <source>
        <dbReference type="EMBL" id="OGK52948.1"/>
    </source>
</evidence>
<dbReference type="InterPro" id="IPR005467">
    <property type="entry name" value="His_kinase_dom"/>
</dbReference>
<dbReference type="Pfam" id="PF00512">
    <property type="entry name" value="HisKA"/>
    <property type="match status" value="1"/>
</dbReference>
<dbReference type="SUPFAM" id="SSF55781">
    <property type="entry name" value="GAF domain-like"/>
    <property type="match status" value="1"/>
</dbReference>
<evidence type="ECO:0000256" key="4">
    <source>
        <dbReference type="ARBA" id="ARBA00022679"/>
    </source>
</evidence>
<dbReference type="PRINTS" id="PR00344">
    <property type="entry name" value="BCTRLSENSOR"/>
</dbReference>
<dbReference type="PROSITE" id="PS50109">
    <property type="entry name" value="HIS_KIN"/>
    <property type="match status" value="1"/>
</dbReference>
<dbReference type="SMART" id="SM00387">
    <property type="entry name" value="HATPase_c"/>
    <property type="match status" value="1"/>
</dbReference>
<dbReference type="GO" id="GO:0000155">
    <property type="term" value="F:phosphorelay sensor kinase activity"/>
    <property type="evidence" value="ECO:0007669"/>
    <property type="project" value="InterPro"/>
</dbReference>
<dbReference type="Proteomes" id="UP000177418">
    <property type="component" value="Unassembled WGS sequence"/>
</dbReference>
<keyword evidence="5" id="KW-0418">Kinase</keyword>
<dbReference type="InterPro" id="IPR004358">
    <property type="entry name" value="Sig_transdc_His_kin-like_C"/>
</dbReference>
<evidence type="ECO:0000256" key="6">
    <source>
        <dbReference type="ARBA" id="ARBA00023012"/>
    </source>
</evidence>
<dbReference type="FunFam" id="3.30.565.10:FF:000006">
    <property type="entry name" value="Sensor histidine kinase WalK"/>
    <property type="match status" value="1"/>
</dbReference>
<dbReference type="Pfam" id="PF02518">
    <property type="entry name" value="HATPase_c"/>
    <property type="match status" value="1"/>
</dbReference>
<dbReference type="AlphaFoldDB" id="A0A1F7JBF8"/>
<dbReference type="InterPro" id="IPR003594">
    <property type="entry name" value="HATPase_dom"/>
</dbReference>
<dbReference type="Pfam" id="PF13185">
    <property type="entry name" value="GAF_2"/>
    <property type="match status" value="1"/>
</dbReference>
<dbReference type="SMART" id="SM00388">
    <property type="entry name" value="HisKA"/>
    <property type="match status" value="1"/>
</dbReference>
<dbReference type="Gene3D" id="1.10.287.130">
    <property type="match status" value="1"/>
</dbReference>
<dbReference type="InterPro" id="IPR029016">
    <property type="entry name" value="GAF-like_dom_sf"/>
</dbReference>
<evidence type="ECO:0000256" key="7">
    <source>
        <dbReference type="ARBA" id="ARBA00023136"/>
    </source>
</evidence>
<organism evidence="9 10">
    <name type="scientific">Candidatus Roizmanbacteria bacterium RIFCSPLOWO2_02_FULL_36_11</name>
    <dbReference type="NCBI Taxonomy" id="1802071"/>
    <lineage>
        <taxon>Bacteria</taxon>
        <taxon>Candidatus Roizmaniibacteriota</taxon>
    </lineage>
</organism>